<feature type="compositionally biased region" description="Low complexity" evidence="1">
    <location>
        <begin position="10"/>
        <end position="20"/>
    </location>
</feature>
<accession>A0AAW0TXX1</accession>
<evidence type="ECO:0000256" key="1">
    <source>
        <dbReference type="SAM" id="MobiDB-lite"/>
    </source>
</evidence>
<dbReference type="EMBL" id="JARAKH010000022">
    <property type="protein sequence ID" value="KAK8392515.1"/>
    <property type="molecule type" value="Genomic_DNA"/>
</dbReference>
<evidence type="ECO:0000313" key="2">
    <source>
        <dbReference type="EMBL" id="KAK8392515.1"/>
    </source>
</evidence>
<protein>
    <submittedName>
        <fullName evidence="2">Uncharacterized protein</fullName>
    </submittedName>
</protein>
<feature type="region of interest" description="Disordered" evidence="1">
    <location>
        <begin position="1"/>
        <end position="21"/>
    </location>
</feature>
<dbReference type="AlphaFoldDB" id="A0AAW0TXX1"/>
<gene>
    <name evidence="2" type="ORF">O3P69_014710</name>
</gene>
<proteinExistence type="predicted"/>
<keyword evidence="3" id="KW-1185">Reference proteome</keyword>
<evidence type="ECO:0000313" key="3">
    <source>
        <dbReference type="Proteomes" id="UP001487740"/>
    </source>
</evidence>
<dbReference type="Proteomes" id="UP001487740">
    <property type="component" value="Unassembled WGS sequence"/>
</dbReference>
<sequence>MSKLQEPVPSSHSASKAAAADVLETDDPRDFQTDPHDGLTFLLVFTTYEDVLVVRCVVLWGSNPAGATRRRCSIITNSRRTAQHELPGTNSNHISDVTTHHVLSTDYTTSPQTEVSVGAALLFWLDLRPRVAAPLPSPPRAEAALAWPMATKRAKKKNK</sequence>
<reference evidence="2 3" key="1">
    <citation type="submission" date="2023-03" db="EMBL/GenBank/DDBJ databases">
        <title>High-quality genome of Scylla paramamosain provides insights in environmental adaptation.</title>
        <authorList>
            <person name="Zhang L."/>
        </authorList>
    </citation>
    <scope>NUCLEOTIDE SEQUENCE [LARGE SCALE GENOMIC DNA]</scope>
    <source>
        <strain evidence="2">LZ_2023a</strain>
        <tissue evidence="2">Muscle</tissue>
    </source>
</reference>
<comment type="caution">
    <text evidence="2">The sequence shown here is derived from an EMBL/GenBank/DDBJ whole genome shotgun (WGS) entry which is preliminary data.</text>
</comment>
<organism evidence="2 3">
    <name type="scientific">Scylla paramamosain</name>
    <name type="common">Mud crab</name>
    <dbReference type="NCBI Taxonomy" id="85552"/>
    <lineage>
        <taxon>Eukaryota</taxon>
        <taxon>Metazoa</taxon>
        <taxon>Ecdysozoa</taxon>
        <taxon>Arthropoda</taxon>
        <taxon>Crustacea</taxon>
        <taxon>Multicrustacea</taxon>
        <taxon>Malacostraca</taxon>
        <taxon>Eumalacostraca</taxon>
        <taxon>Eucarida</taxon>
        <taxon>Decapoda</taxon>
        <taxon>Pleocyemata</taxon>
        <taxon>Brachyura</taxon>
        <taxon>Eubrachyura</taxon>
        <taxon>Portunoidea</taxon>
        <taxon>Portunidae</taxon>
        <taxon>Portuninae</taxon>
        <taxon>Scylla</taxon>
    </lineage>
</organism>
<name>A0AAW0TXX1_SCYPA</name>